<dbReference type="NCBIfam" id="NF003807">
    <property type="entry name" value="PRK05395.1-4"/>
    <property type="match status" value="1"/>
</dbReference>
<evidence type="ECO:0000313" key="14">
    <source>
        <dbReference type="Proteomes" id="UP000293719"/>
    </source>
</evidence>
<evidence type="ECO:0000313" key="13">
    <source>
        <dbReference type="EMBL" id="QBK30467.1"/>
    </source>
</evidence>
<evidence type="ECO:0000256" key="12">
    <source>
        <dbReference type="PIRSR" id="PIRSR001399-3"/>
    </source>
</evidence>
<evidence type="ECO:0000256" key="4">
    <source>
        <dbReference type="ARBA" id="ARBA00011037"/>
    </source>
</evidence>
<feature type="binding site" evidence="9 11">
    <location>
        <position position="88"/>
    </location>
    <ligand>
        <name>substrate</name>
    </ligand>
</feature>
<dbReference type="CDD" id="cd00466">
    <property type="entry name" value="DHQase_II"/>
    <property type="match status" value="1"/>
</dbReference>
<dbReference type="GO" id="GO:0008652">
    <property type="term" value="P:amino acid biosynthetic process"/>
    <property type="evidence" value="ECO:0007669"/>
    <property type="project" value="UniProtKB-KW"/>
</dbReference>
<dbReference type="InterPro" id="IPR036441">
    <property type="entry name" value="DHquinase_II_sf"/>
</dbReference>
<feature type="binding site" evidence="9 11">
    <location>
        <position position="75"/>
    </location>
    <ligand>
        <name>substrate</name>
    </ligand>
</feature>
<sequence length="147" mass="15617">MGKHVLILHGPNLNLLGKREPDVYGDQTLDDVNAACERLGAELGLEVTHFQSNHEGELVDRIQAAGLAGHAIVINPGAYGHTSIAMRDAIAGSNAHAIEVHISNIHARERFRHRSMIAPVCQGVICGMGTTGYLLALRALAVEADAA</sequence>
<proteinExistence type="inferred from homology"/>
<evidence type="ECO:0000256" key="1">
    <source>
        <dbReference type="ARBA" id="ARBA00001864"/>
    </source>
</evidence>
<dbReference type="Proteomes" id="UP000293719">
    <property type="component" value="Chromosome"/>
</dbReference>
<evidence type="ECO:0000256" key="5">
    <source>
        <dbReference type="ARBA" id="ARBA00011193"/>
    </source>
</evidence>
<dbReference type="UniPathway" id="UPA00053">
    <property type="reaction ID" value="UER00086"/>
</dbReference>
<dbReference type="NCBIfam" id="NF003805">
    <property type="entry name" value="PRK05395.1-2"/>
    <property type="match status" value="1"/>
</dbReference>
<dbReference type="GO" id="GO:0009423">
    <property type="term" value="P:chorismate biosynthetic process"/>
    <property type="evidence" value="ECO:0007669"/>
    <property type="project" value="UniProtKB-UniRule"/>
</dbReference>
<dbReference type="Gene3D" id="3.40.50.9100">
    <property type="entry name" value="Dehydroquinase, class II"/>
    <property type="match status" value="1"/>
</dbReference>
<comment type="catalytic activity">
    <reaction evidence="1 9">
        <text>3-dehydroquinate = 3-dehydroshikimate + H2O</text>
        <dbReference type="Rhea" id="RHEA:21096"/>
        <dbReference type="ChEBI" id="CHEBI:15377"/>
        <dbReference type="ChEBI" id="CHEBI:16630"/>
        <dbReference type="ChEBI" id="CHEBI:32364"/>
        <dbReference type="EC" id="4.2.1.10"/>
    </reaction>
</comment>
<feature type="binding site" evidence="9 11">
    <location>
        <position position="81"/>
    </location>
    <ligand>
        <name>substrate</name>
    </ligand>
</feature>
<dbReference type="PIRSF" id="PIRSF001399">
    <property type="entry name" value="DHquinase_II"/>
    <property type="match status" value="1"/>
</dbReference>
<comment type="pathway">
    <text evidence="3 9">Metabolic intermediate biosynthesis; chorismate biosynthesis; chorismate from D-erythrose 4-phosphate and phosphoenolpyruvate: step 3/7.</text>
</comment>
<feature type="binding site" evidence="9 11">
    <location>
        <begin position="102"/>
        <end position="103"/>
    </location>
    <ligand>
        <name>substrate</name>
    </ligand>
</feature>
<evidence type="ECO:0000256" key="11">
    <source>
        <dbReference type="PIRSR" id="PIRSR001399-2"/>
    </source>
</evidence>
<name>A0A4P6UZB1_9HYPH</name>
<dbReference type="PROSITE" id="PS01029">
    <property type="entry name" value="DEHYDROQUINASE_II"/>
    <property type="match status" value="1"/>
</dbReference>
<feature type="active site" description="Proton acceptor" evidence="9 10">
    <location>
        <position position="24"/>
    </location>
</feature>
<dbReference type="NCBIfam" id="NF003806">
    <property type="entry name" value="PRK05395.1-3"/>
    <property type="match status" value="1"/>
</dbReference>
<dbReference type="GO" id="GO:0003855">
    <property type="term" value="F:3-dehydroquinate dehydratase activity"/>
    <property type="evidence" value="ECO:0007669"/>
    <property type="project" value="UniProtKB-UniRule"/>
</dbReference>
<comment type="subunit">
    <text evidence="5 9">Homododecamer.</text>
</comment>
<evidence type="ECO:0000256" key="10">
    <source>
        <dbReference type="PIRSR" id="PIRSR001399-1"/>
    </source>
</evidence>
<dbReference type="HAMAP" id="MF_00169">
    <property type="entry name" value="AroQ"/>
    <property type="match status" value="1"/>
</dbReference>
<dbReference type="OrthoDB" id="9790793at2"/>
<gene>
    <name evidence="9 13" type="primary">aroQ</name>
    <name evidence="13" type="ORF">E0E05_07565</name>
</gene>
<comment type="function">
    <text evidence="2 9">Catalyzes a trans-dehydration via an enolate intermediate.</text>
</comment>
<evidence type="ECO:0000256" key="2">
    <source>
        <dbReference type="ARBA" id="ARBA00003924"/>
    </source>
</evidence>
<keyword evidence="7 9" id="KW-0057">Aromatic amino acid biosynthesis</keyword>
<protein>
    <recommendedName>
        <fullName evidence="6 9">3-dehydroquinate dehydratase</fullName>
        <shortName evidence="9">3-dehydroquinase</shortName>
        <ecNumber evidence="6 9">4.2.1.10</ecNumber>
    </recommendedName>
    <alternativeName>
        <fullName evidence="9">Type II DHQase</fullName>
    </alternativeName>
</protein>
<evidence type="ECO:0000256" key="9">
    <source>
        <dbReference type="HAMAP-Rule" id="MF_00169"/>
    </source>
</evidence>
<keyword evidence="9" id="KW-0028">Amino-acid biosynthesis</keyword>
<dbReference type="AlphaFoldDB" id="A0A4P6UZB1"/>
<dbReference type="InterPro" id="IPR018509">
    <property type="entry name" value="DHquinase_II_CS"/>
</dbReference>
<reference evidence="13 14" key="1">
    <citation type="journal article" date="2017" name="Int. J. Syst. Evol. Microbiol.">
        <title>Roseitalea porphyridii gen. nov., sp. nov., isolated from a red alga, and reclassification of Hoeflea suaedae Chung et al. 2013 as Pseudohoeflea suaedae gen. nov., comb. nov.</title>
        <authorList>
            <person name="Hyeon J.W."/>
            <person name="Jeong S.E."/>
            <person name="Baek K."/>
            <person name="Jeon C.O."/>
        </authorList>
    </citation>
    <scope>NUCLEOTIDE SEQUENCE [LARGE SCALE GENOMIC DNA]</scope>
    <source>
        <strain evidence="13 14">MA7-20</strain>
    </source>
</reference>
<dbReference type="EMBL" id="CP036532">
    <property type="protein sequence ID" value="QBK30467.1"/>
    <property type="molecule type" value="Genomic_DNA"/>
</dbReference>
<organism evidence="13 14">
    <name type="scientific">Roseitalea porphyridii</name>
    <dbReference type="NCBI Taxonomy" id="1852022"/>
    <lineage>
        <taxon>Bacteria</taxon>
        <taxon>Pseudomonadati</taxon>
        <taxon>Pseudomonadota</taxon>
        <taxon>Alphaproteobacteria</taxon>
        <taxon>Hyphomicrobiales</taxon>
        <taxon>Ahrensiaceae</taxon>
        <taxon>Roseitalea</taxon>
    </lineage>
</organism>
<comment type="similarity">
    <text evidence="4 9">Belongs to the type-II 3-dehydroquinase family.</text>
</comment>
<dbReference type="GO" id="GO:0019631">
    <property type="term" value="P:quinate catabolic process"/>
    <property type="evidence" value="ECO:0007669"/>
    <property type="project" value="TreeGrafter"/>
</dbReference>
<feature type="active site" description="Proton donor" evidence="9 10">
    <location>
        <position position="101"/>
    </location>
</feature>
<evidence type="ECO:0000256" key="8">
    <source>
        <dbReference type="ARBA" id="ARBA00023239"/>
    </source>
</evidence>
<accession>A0A4P6UZB1</accession>
<dbReference type="PANTHER" id="PTHR21272">
    <property type="entry name" value="CATABOLIC 3-DEHYDROQUINASE"/>
    <property type="match status" value="1"/>
</dbReference>
<keyword evidence="8 9" id="KW-0456">Lyase</keyword>
<dbReference type="Pfam" id="PF01220">
    <property type="entry name" value="DHquinase_II"/>
    <property type="match status" value="1"/>
</dbReference>
<evidence type="ECO:0000256" key="7">
    <source>
        <dbReference type="ARBA" id="ARBA00023141"/>
    </source>
</evidence>
<dbReference type="SUPFAM" id="SSF52304">
    <property type="entry name" value="Type II 3-dehydroquinate dehydratase"/>
    <property type="match status" value="1"/>
</dbReference>
<dbReference type="GO" id="GO:0009073">
    <property type="term" value="P:aromatic amino acid family biosynthetic process"/>
    <property type="evidence" value="ECO:0007669"/>
    <property type="project" value="UniProtKB-KW"/>
</dbReference>
<feature type="binding site" evidence="9 11">
    <location>
        <position position="112"/>
    </location>
    <ligand>
        <name>substrate</name>
    </ligand>
</feature>
<feature type="site" description="Transition state stabilizer" evidence="9 12">
    <location>
        <position position="19"/>
    </location>
</feature>
<dbReference type="NCBIfam" id="TIGR01088">
    <property type="entry name" value="aroQ"/>
    <property type="match status" value="1"/>
</dbReference>
<evidence type="ECO:0000256" key="6">
    <source>
        <dbReference type="ARBA" id="ARBA00012060"/>
    </source>
</evidence>
<dbReference type="KEGG" id="rpod:E0E05_07565"/>
<dbReference type="EC" id="4.2.1.10" evidence="6 9"/>
<keyword evidence="14" id="KW-1185">Reference proteome</keyword>
<evidence type="ECO:0000256" key="3">
    <source>
        <dbReference type="ARBA" id="ARBA00004902"/>
    </source>
</evidence>
<dbReference type="InterPro" id="IPR001874">
    <property type="entry name" value="DHquinase_II"/>
</dbReference>
<dbReference type="PANTHER" id="PTHR21272:SF3">
    <property type="entry name" value="CATABOLIC 3-DEHYDROQUINASE"/>
    <property type="match status" value="1"/>
</dbReference>